<comment type="cofactor">
    <cofactor evidence="2">
        <name>Zn(2+)</name>
        <dbReference type="ChEBI" id="CHEBI:29105"/>
    </cofactor>
</comment>
<dbReference type="Gene3D" id="1.10.390.10">
    <property type="entry name" value="Neutral Protease Domain 2"/>
    <property type="match status" value="1"/>
</dbReference>
<keyword evidence="6" id="KW-0031">Aminopeptidase</keyword>
<feature type="chain" id="PRO_5010229451" description="Aminopeptidase N" evidence="12">
    <location>
        <begin position="22"/>
        <end position="840"/>
    </location>
</feature>
<dbReference type="GO" id="GO:0008270">
    <property type="term" value="F:zinc ion binding"/>
    <property type="evidence" value="ECO:0007669"/>
    <property type="project" value="InterPro"/>
</dbReference>
<dbReference type="STRING" id="327939.BIW53_08760"/>
<dbReference type="GO" id="GO:0070006">
    <property type="term" value="F:metalloaminopeptidase activity"/>
    <property type="evidence" value="ECO:0007669"/>
    <property type="project" value="TreeGrafter"/>
</dbReference>
<dbReference type="InterPro" id="IPR050344">
    <property type="entry name" value="Peptidase_M1_aminopeptidases"/>
</dbReference>
<dbReference type="OrthoDB" id="100605at2"/>
<dbReference type="GO" id="GO:0006508">
    <property type="term" value="P:proteolysis"/>
    <property type="evidence" value="ECO:0007669"/>
    <property type="project" value="UniProtKB-KW"/>
</dbReference>
<accession>A0A1S1N7B5</accession>
<dbReference type="RefSeq" id="WP_070991467.1">
    <property type="nucleotide sequence ID" value="NZ_CBCSHD010000001.1"/>
</dbReference>
<dbReference type="PRINTS" id="PR00756">
    <property type="entry name" value="ALADIPTASE"/>
</dbReference>
<dbReference type="SUPFAM" id="SSF55486">
    <property type="entry name" value="Metalloproteases ('zincins'), catalytic domain"/>
    <property type="match status" value="1"/>
</dbReference>
<evidence type="ECO:0000313" key="16">
    <source>
        <dbReference type="EMBL" id="OHU95897.1"/>
    </source>
</evidence>
<evidence type="ECO:0000256" key="3">
    <source>
        <dbReference type="ARBA" id="ARBA00010136"/>
    </source>
</evidence>
<dbReference type="InterPro" id="IPR014782">
    <property type="entry name" value="Peptidase_M1_dom"/>
</dbReference>
<protein>
    <recommendedName>
        <fullName evidence="5">Aminopeptidase N</fullName>
        <ecNumber evidence="4">3.4.11.2</ecNumber>
    </recommendedName>
</protein>
<keyword evidence="11" id="KW-0482">Metalloprotease</keyword>
<dbReference type="EC" id="3.4.11.2" evidence="4"/>
<evidence type="ECO:0000256" key="1">
    <source>
        <dbReference type="ARBA" id="ARBA00000098"/>
    </source>
</evidence>
<feature type="domain" description="Peptidase M1 membrane alanine aminopeptidase" evidence="13">
    <location>
        <begin position="246"/>
        <end position="439"/>
    </location>
</feature>
<dbReference type="SUPFAM" id="SSF63737">
    <property type="entry name" value="Leukotriene A4 hydrolase N-terminal domain"/>
    <property type="match status" value="1"/>
</dbReference>
<evidence type="ECO:0000256" key="7">
    <source>
        <dbReference type="ARBA" id="ARBA00022670"/>
    </source>
</evidence>
<dbReference type="Pfam" id="PF11838">
    <property type="entry name" value="ERAP1_C"/>
    <property type="match status" value="1"/>
</dbReference>
<evidence type="ECO:0000256" key="10">
    <source>
        <dbReference type="ARBA" id="ARBA00022833"/>
    </source>
</evidence>
<evidence type="ECO:0000313" key="17">
    <source>
        <dbReference type="Proteomes" id="UP000180253"/>
    </source>
</evidence>
<dbReference type="GO" id="GO:0016020">
    <property type="term" value="C:membrane"/>
    <property type="evidence" value="ECO:0007669"/>
    <property type="project" value="TreeGrafter"/>
</dbReference>
<proteinExistence type="inferred from homology"/>
<keyword evidence="10" id="KW-0862">Zinc</keyword>
<dbReference type="EMBL" id="MNAN01000028">
    <property type="protein sequence ID" value="OHU95897.1"/>
    <property type="molecule type" value="Genomic_DNA"/>
</dbReference>
<dbReference type="GO" id="GO:0005615">
    <property type="term" value="C:extracellular space"/>
    <property type="evidence" value="ECO:0007669"/>
    <property type="project" value="TreeGrafter"/>
</dbReference>
<evidence type="ECO:0000256" key="8">
    <source>
        <dbReference type="ARBA" id="ARBA00022723"/>
    </source>
</evidence>
<dbReference type="GO" id="GO:0005737">
    <property type="term" value="C:cytoplasm"/>
    <property type="evidence" value="ECO:0007669"/>
    <property type="project" value="TreeGrafter"/>
</dbReference>
<dbReference type="PANTHER" id="PTHR11533:SF174">
    <property type="entry name" value="PUROMYCIN-SENSITIVE AMINOPEPTIDASE-RELATED"/>
    <property type="match status" value="1"/>
</dbReference>
<dbReference type="Gene3D" id="2.60.40.1910">
    <property type="match status" value="1"/>
</dbReference>
<dbReference type="InterPro" id="IPR042097">
    <property type="entry name" value="Aminopeptidase_N-like_N_sf"/>
</dbReference>
<dbReference type="Gene3D" id="2.60.40.1730">
    <property type="entry name" value="tricorn interacting facor f3 domain"/>
    <property type="match status" value="1"/>
</dbReference>
<dbReference type="InterPro" id="IPR001930">
    <property type="entry name" value="Peptidase_M1"/>
</dbReference>
<organism evidence="16 17">
    <name type="scientific">Pseudoalteromonas byunsanensis</name>
    <dbReference type="NCBI Taxonomy" id="327939"/>
    <lineage>
        <taxon>Bacteria</taxon>
        <taxon>Pseudomonadati</taxon>
        <taxon>Pseudomonadota</taxon>
        <taxon>Gammaproteobacteria</taxon>
        <taxon>Alteromonadales</taxon>
        <taxon>Pseudoalteromonadaceae</taxon>
        <taxon>Pseudoalteromonas</taxon>
    </lineage>
</organism>
<dbReference type="PANTHER" id="PTHR11533">
    <property type="entry name" value="PROTEASE M1 ZINC METALLOPROTEASE"/>
    <property type="match status" value="1"/>
</dbReference>
<keyword evidence="9" id="KW-0378">Hydrolase</keyword>
<dbReference type="InterPro" id="IPR045357">
    <property type="entry name" value="Aminopeptidase_N-like_N"/>
</dbReference>
<keyword evidence="7" id="KW-0645">Protease</keyword>
<dbReference type="Pfam" id="PF17900">
    <property type="entry name" value="Peptidase_M1_N"/>
    <property type="match status" value="1"/>
</dbReference>
<reference evidence="16 17" key="1">
    <citation type="submission" date="2016-10" db="EMBL/GenBank/DDBJ databases">
        <title>Pseudoalteromonas amylolytica sp. nov., isolated from the surface seawater.</title>
        <authorList>
            <person name="Wu Y.-H."/>
            <person name="Cheng H."/>
            <person name="Jin X.-B."/>
            <person name="Wang C.-S."/>
            <person name="Xu X.-W."/>
        </authorList>
    </citation>
    <scope>NUCLEOTIDE SEQUENCE [LARGE SCALE GENOMIC DNA]</scope>
    <source>
        <strain evidence="16 17">JCM 12483</strain>
    </source>
</reference>
<dbReference type="Gene3D" id="1.25.50.20">
    <property type="match status" value="1"/>
</dbReference>
<keyword evidence="12" id="KW-0732">Signal</keyword>
<comment type="caution">
    <text evidence="16">The sequence shown here is derived from an EMBL/GenBank/DDBJ whole genome shotgun (WGS) entry which is preliminary data.</text>
</comment>
<evidence type="ECO:0000256" key="2">
    <source>
        <dbReference type="ARBA" id="ARBA00001947"/>
    </source>
</evidence>
<dbReference type="GO" id="GO:0043171">
    <property type="term" value="P:peptide catabolic process"/>
    <property type="evidence" value="ECO:0007669"/>
    <property type="project" value="TreeGrafter"/>
</dbReference>
<feature type="domain" description="ERAP1-like C-terminal" evidence="14">
    <location>
        <begin position="545"/>
        <end position="815"/>
    </location>
</feature>
<feature type="domain" description="Aminopeptidase N-like N-terminal" evidence="15">
    <location>
        <begin position="36"/>
        <end position="203"/>
    </location>
</feature>
<evidence type="ECO:0000256" key="9">
    <source>
        <dbReference type="ARBA" id="ARBA00022801"/>
    </source>
</evidence>
<comment type="similarity">
    <text evidence="3">Belongs to the peptidase M1 family.</text>
</comment>
<evidence type="ECO:0000256" key="11">
    <source>
        <dbReference type="ARBA" id="ARBA00023049"/>
    </source>
</evidence>
<comment type="catalytic activity">
    <reaction evidence="1">
        <text>Release of an N-terminal amino acid, Xaa-|-Yaa- from a peptide, amide or arylamide. Xaa is preferably Ala, but may be most amino acids including Pro (slow action). When a terminal hydrophobic residue is followed by a prolyl residue, the two may be released as an intact Xaa-Pro dipeptide.</text>
        <dbReference type="EC" id="3.4.11.2"/>
    </reaction>
</comment>
<dbReference type="AlphaFoldDB" id="A0A1S1N7B5"/>
<dbReference type="InterPro" id="IPR024571">
    <property type="entry name" value="ERAP1-like_C_dom"/>
</dbReference>
<sequence length="840" mass="94452">MYSSRFLSVILFILVSLSAQANTHRLPENITLERQNVALTLSPKQSEFSGYTLMHLAIKQSSDIVAYHVRDLVIESVELTHKGQTTSLEIVQPNEFDIVTHQLSKPISGQAKLQIRYKGKINQKTMGLFVADQQSGSPYIFSQFQEMEARTVFPGFDAPDKKARFEFSVDIPKQYDALHNTSVVSSQVQEERKIVRFAPSHKIYSDVLALAVGEFHSVKLKGTPNNSVVYAPKTITLNLPDDMSELVSNTVRFMEDYLDYPFPYSKLDFFVAPIDGLAAMENVGLIALNSHQIPEQDADGFAMCRFRKLIAHEVVHMWFGNDITMGWYNDYWMHESFAEFFAAKVLQALYPQETGCAFNPQSSAFFDDKHSARALRSEVKYRGDNEAIGQLAYTKGRSVLEMAELALGKAQFKTQMRAYVKQVAGANTSAPLFTQHFANRAWFEAFINAFITQSNYPLLTLSKQNAQIVIQQSSFDSSQDKRWTIPLTLKIWDGKALKTHKMVLNKARMVISNVPANAQIFLDTNGIGYFRYLDTTGNGKFPVAQLSRAEQASYIDNQEALAMAAKIDFMAYIDSLLHIINTLPHGTLEVSNALSTLQDTFVTLIPESLSDEYAHYLRSKLPSISEWPPILANQNGGLWLELYGLNLSDSSAISAAKQAYKGAPLSELAHRTAVLRVLVANASEQEYQTLLSQFAPSEKHIKEDLLDSLGYGNTHSQIKAFYDLLLSDATKGHDIDYRFQFPAFSPKHRAYAGEYIRSHKKAISKRIADDKLQWFPYNFITACSAKDAKIVKSTFADWQDVQGLDAKLNIVLEVINECAGNAKRSLQSVRDRLGKNQHSL</sequence>
<name>A0A1S1N7B5_9GAMM</name>
<evidence type="ECO:0000256" key="6">
    <source>
        <dbReference type="ARBA" id="ARBA00022438"/>
    </source>
</evidence>
<keyword evidence="8" id="KW-0479">Metal-binding</keyword>
<feature type="signal peptide" evidence="12">
    <location>
        <begin position="1"/>
        <end position="21"/>
    </location>
</feature>
<dbReference type="Proteomes" id="UP000180253">
    <property type="component" value="Unassembled WGS sequence"/>
</dbReference>
<evidence type="ECO:0000256" key="5">
    <source>
        <dbReference type="ARBA" id="ARBA00015611"/>
    </source>
</evidence>
<evidence type="ECO:0000256" key="12">
    <source>
        <dbReference type="SAM" id="SignalP"/>
    </source>
</evidence>
<dbReference type="Pfam" id="PF01433">
    <property type="entry name" value="Peptidase_M1"/>
    <property type="match status" value="1"/>
</dbReference>
<keyword evidence="17" id="KW-1185">Reference proteome</keyword>
<gene>
    <name evidence="16" type="ORF">BIW53_08760</name>
</gene>
<dbReference type="GO" id="GO:0016285">
    <property type="term" value="F:alanyl aminopeptidase activity"/>
    <property type="evidence" value="ECO:0007669"/>
    <property type="project" value="UniProtKB-EC"/>
</dbReference>
<dbReference type="GO" id="GO:0042277">
    <property type="term" value="F:peptide binding"/>
    <property type="evidence" value="ECO:0007669"/>
    <property type="project" value="TreeGrafter"/>
</dbReference>
<dbReference type="InterPro" id="IPR027268">
    <property type="entry name" value="Peptidase_M4/M1_CTD_sf"/>
</dbReference>
<evidence type="ECO:0000259" key="13">
    <source>
        <dbReference type="Pfam" id="PF01433"/>
    </source>
</evidence>
<evidence type="ECO:0000256" key="4">
    <source>
        <dbReference type="ARBA" id="ARBA00012564"/>
    </source>
</evidence>
<evidence type="ECO:0000259" key="15">
    <source>
        <dbReference type="Pfam" id="PF17900"/>
    </source>
</evidence>
<evidence type="ECO:0000259" key="14">
    <source>
        <dbReference type="Pfam" id="PF11838"/>
    </source>
</evidence>